<dbReference type="InParanoid" id="B9TQD5"/>
<evidence type="ECO:0000313" key="2">
    <source>
        <dbReference type="Proteomes" id="UP000008311"/>
    </source>
</evidence>
<gene>
    <name evidence="1" type="ORF">RCOM_2106520</name>
</gene>
<evidence type="ECO:0000313" key="1">
    <source>
        <dbReference type="EMBL" id="EEF21929.1"/>
    </source>
</evidence>
<reference evidence="2" key="1">
    <citation type="journal article" date="2010" name="Nat. Biotechnol.">
        <title>Draft genome sequence of the oilseed species Ricinus communis.</title>
        <authorList>
            <person name="Chan A.P."/>
            <person name="Crabtree J."/>
            <person name="Zhao Q."/>
            <person name="Lorenzi H."/>
            <person name="Orvis J."/>
            <person name="Puiu D."/>
            <person name="Melake-Berhan A."/>
            <person name="Jones K.M."/>
            <person name="Redman J."/>
            <person name="Chen G."/>
            <person name="Cahoon E.B."/>
            <person name="Gedil M."/>
            <person name="Stanke M."/>
            <person name="Haas B.J."/>
            <person name="Wortman J.R."/>
            <person name="Fraser-Liggett C.M."/>
            <person name="Ravel J."/>
            <person name="Rabinowicz P.D."/>
        </authorList>
    </citation>
    <scope>NUCLEOTIDE SEQUENCE [LARGE SCALE GENOMIC DNA]</scope>
    <source>
        <strain evidence="2">cv. Hale</strain>
    </source>
</reference>
<dbReference type="Proteomes" id="UP000008311">
    <property type="component" value="Unassembled WGS sequence"/>
</dbReference>
<dbReference type="EMBL" id="EQ998609">
    <property type="protein sequence ID" value="EEF21929.1"/>
    <property type="molecule type" value="Genomic_DNA"/>
</dbReference>
<accession>B9TQD5</accession>
<sequence>MTAENQILVWAFNLGVPDHVQMRRAAVHEHFLTRDRRPGQPAEPGIDGPPRGILALAHGALEQRLVRPGGAGPVEEVEADGAGHQPVQRLDEAGLRLRIGIEMELGSEQVAADHQHVARPDELQRDAQPILHGQLEFEIVGAGIGAAHAQAVPLGQHREQRPCPRHMPVAEIHGPKMRQRGAARNGAGYRSVPIPCVSIAATVCAIASGSTSSCHTL</sequence>
<name>B9TQD5_RICCO</name>
<protein>
    <submittedName>
        <fullName evidence="1">Uncharacterized protein</fullName>
    </submittedName>
</protein>
<keyword evidence="2" id="KW-1185">Reference proteome</keyword>
<dbReference type="AlphaFoldDB" id="B9TQD5"/>
<proteinExistence type="predicted"/>
<organism evidence="1 2">
    <name type="scientific">Ricinus communis</name>
    <name type="common">Castor bean</name>
    <dbReference type="NCBI Taxonomy" id="3988"/>
    <lineage>
        <taxon>Eukaryota</taxon>
        <taxon>Viridiplantae</taxon>
        <taxon>Streptophyta</taxon>
        <taxon>Embryophyta</taxon>
        <taxon>Tracheophyta</taxon>
        <taxon>Spermatophyta</taxon>
        <taxon>Magnoliopsida</taxon>
        <taxon>eudicotyledons</taxon>
        <taxon>Gunneridae</taxon>
        <taxon>Pentapetalae</taxon>
        <taxon>rosids</taxon>
        <taxon>fabids</taxon>
        <taxon>Malpighiales</taxon>
        <taxon>Euphorbiaceae</taxon>
        <taxon>Acalyphoideae</taxon>
        <taxon>Acalypheae</taxon>
        <taxon>Ricinus</taxon>
    </lineage>
</organism>